<keyword evidence="3" id="KW-1185">Reference proteome</keyword>
<evidence type="ECO:0000313" key="3">
    <source>
        <dbReference type="Proteomes" id="UP001217089"/>
    </source>
</evidence>
<gene>
    <name evidence="2" type="ORF">KUTeg_001230</name>
</gene>
<dbReference type="Proteomes" id="UP001217089">
    <property type="component" value="Unassembled WGS sequence"/>
</dbReference>
<sequence length="89" mass="9909">MGMKGTRSIIDKIRVNFDKKVKIWKENVSDKMLMGYIDINGLDKGDIDTNGSSSESIPYRDSSDESSDSKQPKVAKDATLQFQGKSSDM</sequence>
<organism evidence="2 3">
    <name type="scientific">Tegillarca granosa</name>
    <name type="common">Malaysian cockle</name>
    <name type="synonym">Anadara granosa</name>
    <dbReference type="NCBI Taxonomy" id="220873"/>
    <lineage>
        <taxon>Eukaryota</taxon>
        <taxon>Metazoa</taxon>
        <taxon>Spiralia</taxon>
        <taxon>Lophotrochozoa</taxon>
        <taxon>Mollusca</taxon>
        <taxon>Bivalvia</taxon>
        <taxon>Autobranchia</taxon>
        <taxon>Pteriomorphia</taxon>
        <taxon>Arcoida</taxon>
        <taxon>Arcoidea</taxon>
        <taxon>Arcidae</taxon>
        <taxon>Tegillarca</taxon>
    </lineage>
</organism>
<reference evidence="2 3" key="1">
    <citation type="submission" date="2022-12" db="EMBL/GenBank/DDBJ databases">
        <title>Chromosome-level genome of Tegillarca granosa.</title>
        <authorList>
            <person name="Kim J."/>
        </authorList>
    </citation>
    <scope>NUCLEOTIDE SEQUENCE [LARGE SCALE GENOMIC DNA]</scope>
    <source>
        <strain evidence="2">Teg-2019</strain>
        <tissue evidence="2">Adductor muscle</tissue>
    </source>
</reference>
<accession>A0ABQ9FVF1</accession>
<feature type="region of interest" description="Disordered" evidence="1">
    <location>
        <begin position="42"/>
        <end position="89"/>
    </location>
</feature>
<dbReference type="EMBL" id="JARBDR010000124">
    <property type="protein sequence ID" value="KAJ8321218.1"/>
    <property type="molecule type" value="Genomic_DNA"/>
</dbReference>
<feature type="compositionally biased region" description="Basic and acidic residues" evidence="1">
    <location>
        <begin position="61"/>
        <end position="76"/>
    </location>
</feature>
<protein>
    <submittedName>
        <fullName evidence="2">Uncharacterized protein</fullName>
    </submittedName>
</protein>
<evidence type="ECO:0000256" key="1">
    <source>
        <dbReference type="SAM" id="MobiDB-lite"/>
    </source>
</evidence>
<feature type="compositionally biased region" description="Polar residues" evidence="1">
    <location>
        <begin position="80"/>
        <end position="89"/>
    </location>
</feature>
<name>A0ABQ9FVF1_TEGGR</name>
<evidence type="ECO:0000313" key="2">
    <source>
        <dbReference type="EMBL" id="KAJ8321218.1"/>
    </source>
</evidence>
<comment type="caution">
    <text evidence="2">The sequence shown here is derived from an EMBL/GenBank/DDBJ whole genome shotgun (WGS) entry which is preliminary data.</text>
</comment>
<proteinExistence type="predicted"/>